<dbReference type="SUPFAM" id="SSF51430">
    <property type="entry name" value="NAD(P)-linked oxidoreductase"/>
    <property type="match status" value="1"/>
</dbReference>
<evidence type="ECO:0000259" key="4">
    <source>
        <dbReference type="PROSITE" id="PS51379"/>
    </source>
</evidence>
<dbReference type="InterPro" id="IPR053135">
    <property type="entry name" value="AKR2_Oxidoreductase"/>
</dbReference>
<dbReference type="InterPro" id="IPR017896">
    <property type="entry name" value="4Fe4S_Fe-S-bd"/>
</dbReference>
<dbReference type="PROSITE" id="PS51379">
    <property type="entry name" value="4FE4S_FER_2"/>
    <property type="match status" value="1"/>
</dbReference>
<dbReference type="InterPro" id="IPR023210">
    <property type="entry name" value="NADP_OxRdtase_dom"/>
</dbReference>
<evidence type="ECO:0000256" key="2">
    <source>
        <dbReference type="ARBA" id="ARBA00023004"/>
    </source>
</evidence>
<protein>
    <submittedName>
        <fullName evidence="5">Aldo/keto reductase</fullName>
    </submittedName>
</protein>
<evidence type="ECO:0000256" key="1">
    <source>
        <dbReference type="ARBA" id="ARBA00022723"/>
    </source>
</evidence>
<evidence type="ECO:0000313" key="6">
    <source>
        <dbReference type="Proteomes" id="UP001053296"/>
    </source>
</evidence>
<reference evidence="5" key="1">
    <citation type="journal article" date="2022" name="Arch. Microbiol.">
        <title>Pseudodesulfovibrio sediminis sp. nov., a mesophilic and neutrophilic sulfate-reducing bacterium isolated from sediment of a brackish lake.</title>
        <authorList>
            <person name="Takahashi A."/>
            <person name="Kojima H."/>
            <person name="Watanabe M."/>
            <person name="Fukui M."/>
        </authorList>
    </citation>
    <scope>NUCLEOTIDE SEQUENCE</scope>
    <source>
        <strain evidence="5">SF6</strain>
    </source>
</reference>
<feature type="domain" description="4Fe-4S ferredoxin-type" evidence="4">
    <location>
        <begin position="349"/>
        <end position="376"/>
    </location>
</feature>
<keyword evidence="3" id="KW-0411">Iron-sulfur</keyword>
<gene>
    <name evidence="5" type="ORF">PSDVSF_15430</name>
</gene>
<dbReference type="PROSITE" id="PS00198">
    <property type="entry name" value="4FE4S_FER_1"/>
    <property type="match status" value="1"/>
</dbReference>
<proteinExistence type="predicted"/>
<dbReference type="SUPFAM" id="SSF46548">
    <property type="entry name" value="alpha-helical ferredoxin"/>
    <property type="match status" value="1"/>
</dbReference>
<sequence length="389" mass="43251">MQKGFHMQYRKVSKNGEMLSALGYGLMRLPTDGDEIDEALAEQQVLDGLAKGINYFDTAYPYHEGKSELFIGRVIERNGIRDQIKLATKLPHWLTEDSDHMLRLLDDQLERLRTDYIDYYLIHALSGPSWEKLQAKGVQTFLDTALASGKIRNAGFSFHGATEDFSTIVDGYDWTFCQIQYNYLDTGNQAGTPGLQYAASKDMAVMIMEPLRGGNLGKTPPPSVKDIWDKAETKRTPAEWGFRWLWNQPEVTVVLSGMNNTEHIDENLRIASAAEADSLTQAEVALVEEAAAEFRRVMMVPCTGCQYCVPCPVGVNIPTCFETYNSKHTFKDPSASRFYKVFNGGILGGKPGLASQCVGCGECLKKCPQGINIPERLAEVAADMEGDDD</sequence>
<accession>A0ABM7P5Z2</accession>
<dbReference type="PANTHER" id="PTHR43312">
    <property type="entry name" value="D-THREO-ALDOSE 1-DEHYDROGENASE"/>
    <property type="match status" value="1"/>
</dbReference>
<keyword evidence="6" id="KW-1185">Reference proteome</keyword>
<keyword evidence="1" id="KW-0479">Metal-binding</keyword>
<organism evidence="5 6">
    <name type="scientific">Pseudodesulfovibrio sediminis</name>
    <dbReference type="NCBI Taxonomy" id="2810563"/>
    <lineage>
        <taxon>Bacteria</taxon>
        <taxon>Pseudomonadati</taxon>
        <taxon>Thermodesulfobacteriota</taxon>
        <taxon>Desulfovibrionia</taxon>
        <taxon>Desulfovibrionales</taxon>
        <taxon>Desulfovibrionaceae</taxon>
    </lineage>
</organism>
<evidence type="ECO:0000256" key="3">
    <source>
        <dbReference type="ARBA" id="ARBA00023014"/>
    </source>
</evidence>
<dbReference type="CDD" id="cd19096">
    <property type="entry name" value="AKR_Fe-S_oxidoreductase"/>
    <property type="match status" value="1"/>
</dbReference>
<dbReference type="PANTHER" id="PTHR43312:SF2">
    <property type="entry name" value="OXIDOREDUCTASE"/>
    <property type="match status" value="1"/>
</dbReference>
<dbReference type="InterPro" id="IPR017900">
    <property type="entry name" value="4Fe4S_Fe_S_CS"/>
</dbReference>
<dbReference type="EMBL" id="AP024485">
    <property type="protein sequence ID" value="BCS88301.1"/>
    <property type="molecule type" value="Genomic_DNA"/>
</dbReference>
<dbReference type="InterPro" id="IPR036812">
    <property type="entry name" value="NAD(P)_OxRdtase_dom_sf"/>
</dbReference>
<evidence type="ECO:0000313" key="5">
    <source>
        <dbReference type="EMBL" id="BCS88301.1"/>
    </source>
</evidence>
<dbReference type="Proteomes" id="UP001053296">
    <property type="component" value="Chromosome"/>
</dbReference>
<dbReference type="Pfam" id="PF00248">
    <property type="entry name" value="Aldo_ket_red"/>
    <property type="match status" value="1"/>
</dbReference>
<dbReference type="Pfam" id="PF13187">
    <property type="entry name" value="Fer4_9"/>
    <property type="match status" value="1"/>
</dbReference>
<keyword evidence="2" id="KW-0408">Iron</keyword>
<dbReference type="Gene3D" id="3.20.20.100">
    <property type="entry name" value="NADP-dependent oxidoreductase domain"/>
    <property type="match status" value="1"/>
</dbReference>
<name>A0ABM7P5Z2_9BACT</name>